<dbReference type="SUPFAM" id="SSF58038">
    <property type="entry name" value="SNARE fusion complex"/>
    <property type="match status" value="1"/>
</dbReference>
<evidence type="ECO:0000256" key="7">
    <source>
        <dbReference type="SAM" id="MobiDB-lite"/>
    </source>
</evidence>
<dbReference type="GO" id="GO:0005737">
    <property type="term" value="C:cytoplasm"/>
    <property type="evidence" value="ECO:0007669"/>
    <property type="project" value="UniProtKB-ARBA"/>
</dbReference>
<evidence type="ECO:0000313" key="10">
    <source>
        <dbReference type="EMBL" id="CAE2233511.1"/>
    </source>
</evidence>
<keyword evidence="3 8" id="KW-0812">Transmembrane</keyword>
<dbReference type="AlphaFoldDB" id="A0A7S4IM31"/>
<evidence type="ECO:0000256" key="5">
    <source>
        <dbReference type="ARBA" id="ARBA00023136"/>
    </source>
</evidence>
<accession>A0A7S4IM31</accession>
<dbReference type="GO" id="GO:0016020">
    <property type="term" value="C:membrane"/>
    <property type="evidence" value="ECO:0007669"/>
    <property type="project" value="UniProtKB-SubCell"/>
</dbReference>
<dbReference type="Pfam" id="PF05739">
    <property type="entry name" value="SNARE"/>
    <property type="match status" value="1"/>
</dbReference>
<protein>
    <recommendedName>
        <fullName evidence="9">t-SNARE coiled-coil homology domain-containing protein</fullName>
    </recommendedName>
</protein>
<keyword evidence="4 8" id="KW-1133">Transmembrane helix</keyword>
<dbReference type="InterPro" id="IPR000727">
    <property type="entry name" value="T_SNARE_dom"/>
</dbReference>
<reference evidence="10" key="1">
    <citation type="submission" date="2021-01" db="EMBL/GenBank/DDBJ databases">
        <authorList>
            <person name="Corre E."/>
            <person name="Pelletier E."/>
            <person name="Niang G."/>
            <person name="Scheremetjew M."/>
            <person name="Finn R."/>
            <person name="Kale V."/>
            <person name="Holt S."/>
            <person name="Cochrane G."/>
            <person name="Meng A."/>
            <person name="Brown T."/>
            <person name="Cohen L."/>
        </authorList>
    </citation>
    <scope>NUCLEOTIDE SEQUENCE</scope>
    <source>
        <strain evidence="10">Isolate 1302-5</strain>
    </source>
</reference>
<comment type="subcellular location">
    <subcellularLocation>
        <location evidence="1">Membrane</location>
        <topology evidence="1">Single-pass membrane protein</topology>
    </subcellularLocation>
</comment>
<feature type="compositionally biased region" description="Basic residues" evidence="7">
    <location>
        <begin position="8"/>
        <end position="17"/>
    </location>
</feature>
<evidence type="ECO:0000259" key="9">
    <source>
        <dbReference type="PROSITE" id="PS50192"/>
    </source>
</evidence>
<feature type="domain" description="T-SNARE coiled-coil homology" evidence="9">
    <location>
        <begin position="42"/>
        <end position="104"/>
    </location>
</feature>
<evidence type="ECO:0000256" key="2">
    <source>
        <dbReference type="ARBA" id="ARBA00022448"/>
    </source>
</evidence>
<feature type="region of interest" description="Disordered" evidence="7">
    <location>
        <begin position="1"/>
        <end position="39"/>
    </location>
</feature>
<dbReference type="Gene3D" id="1.20.5.110">
    <property type="match status" value="1"/>
</dbReference>
<dbReference type="GO" id="GO:0012505">
    <property type="term" value="C:endomembrane system"/>
    <property type="evidence" value="ECO:0007669"/>
    <property type="project" value="UniProtKB-ARBA"/>
</dbReference>
<dbReference type="EMBL" id="HBKQ01018982">
    <property type="protein sequence ID" value="CAE2233511.1"/>
    <property type="molecule type" value="Transcribed_RNA"/>
</dbReference>
<dbReference type="PANTHER" id="PTHR12791">
    <property type="entry name" value="GOLGI SNARE BET1-RELATED"/>
    <property type="match status" value="1"/>
</dbReference>
<evidence type="ECO:0000256" key="1">
    <source>
        <dbReference type="ARBA" id="ARBA00004167"/>
    </source>
</evidence>
<keyword evidence="6" id="KW-0175">Coiled coil</keyword>
<dbReference type="CDD" id="cd15841">
    <property type="entry name" value="SNARE_Qc"/>
    <property type="match status" value="1"/>
</dbReference>
<sequence length="134" mass="15370">MFGNSRGARGKGKYRQVPHHDYSDSDSDEADDFISQQVRNQRLQMKRQDEGLEMLGQSADRLGQLSMNIHEELGQQNKLLDEMEDDLDQATTRLDFVTQKTRELVQRSGGKKNFLIIVGLTIVVIILIFLIIYT</sequence>
<feature type="coiled-coil region" evidence="6">
    <location>
        <begin position="73"/>
        <end position="100"/>
    </location>
</feature>
<feature type="transmembrane region" description="Helical" evidence="8">
    <location>
        <begin position="114"/>
        <end position="133"/>
    </location>
</feature>
<evidence type="ECO:0000256" key="3">
    <source>
        <dbReference type="ARBA" id="ARBA00022692"/>
    </source>
</evidence>
<name>A0A7S4IM31_9STRA</name>
<evidence type="ECO:0000256" key="8">
    <source>
        <dbReference type="SAM" id="Phobius"/>
    </source>
</evidence>
<dbReference type="SMART" id="SM00397">
    <property type="entry name" value="t_SNARE"/>
    <property type="match status" value="1"/>
</dbReference>
<proteinExistence type="predicted"/>
<evidence type="ECO:0000256" key="6">
    <source>
        <dbReference type="SAM" id="Coils"/>
    </source>
</evidence>
<keyword evidence="5 8" id="KW-0472">Membrane</keyword>
<keyword evidence="2" id="KW-0813">Transport</keyword>
<gene>
    <name evidence="10" type="ORF">OAUR00152_LOCUS12900</name>
</gene>
<organism evidence="10">
    <name type="scientific">Odontella aurita</name>
    <dbReference type="NCBI Taxonomy" id="265563"/>
    <lineage>
        <taxon>Eukaryota</taxon>
        <taxon>Sar</taxon>
        <taxon>Stramenopiles</taxon>
        <taxon>Ochrophyta</taxon>
        <taxon>Bacillariophyta</taxon>
        <taxon>Mediophyceae</taxon>
        <taxon>Biddulphiophycidae</taxon>
        <taxon>Eupodiscales</taxon>
        <taxon>Odontellaceae</taxon>
        <taxon>Odontella</taxon>
    </lineage>
</organism>
<dbReference type="PROSITE" id="PS50192">
    <property type="entry name" value="T_SNARE"/>
    <property type="match status" value="1"/>
</dbReference>
<evidence type="ECO:0000256" key="4">
    <source>
        <dbReference type="ARBA" id="ARBA00022989"/>
    </source>
</evidence>